<evidence type="ECO:0000256" key="1">
    <source>
        <dbReference type="ARBA" id="ARBA00023002"/>
    </source>
</evidence>
<dbReference type="Gene3D" id="3.40.605.10">
    <property type="entry name" value="Aldehyde Dehydrogenase, Chain A, domain 1"/>
    <property type="match status" value="1"/>
</dbReference>
<gene>
    <name evidence="3" type="ORF">AC631_03452</name>
</gene>
<sequence>MSEQASIQESVKDGRALRIGYRLNQLSKLQELILENKSNIIDAIFSDISGTPDIGILENINIYTTLKVLKSEYDNLMKIYKTTVLPNKTCFDTWHEQTALIIGNSWEPLASTCIPLIYAISAGTPAVIKIPESKNVEKEIMKLLPRYLDSEYYIYSPKDGGVLLDQGFHKTITNRFPSDKQGVTNRADGVNVVALLDVKTSIENVLPGIISWKESGSGLTLCAPDIILVHELYLEKLVQYFESNSLLKIKVINLLDEFPTSNLPGVLHISACTTETAILSLQTNKINLFSYFGTEAFGNYILKFVPSIVCATINKISLTFYYDLDRECFQYSRYVCRNSRLRQENLKLKATNPINYEDIMVKPFTIKYHRNIGFFEQGFNLSLGIIFGTLVTTVGYATFYAIFKTT</sequence>
<keyword evidence="2" id="KW-0812">Transmembrane</keyword>
<reference evidence="3 4" key="1">
    <citation type="submission" date="2015-11" db="EMBL/GenBank/DDBJ databases">
        <title>The genome of Debaryomyces fabryi.</title>
        <authorList>
            <person name="Tafer H."/>
            <person name="Lopandic K."/>
        </authorList>
    </citation>
    <scope>NUCLEOTIDE SEQUENCE [LARGE SCALE GENOMIC DNA]</scope>
    <source>
        <strain evidence="3 4">CBS 789</strain>
    </source>
</reference>
<dbReference type="PANTHER" id="PTHR43570:SF16">
    <property type="entry name" value="ALDEHYDE DEHYDROGENASE TYPE III, ISOFORM Q"/>
    <property type="match status" value="1"/>
</dbReference>
<keyword evidence="1" id="KW-0560">Oxidoreductase</keyword>
<dbReference type="SUPFAM" id="SSF53720">
    <property type="entry name" value="ALDH-like"/>
    <property type="match status" value="1"/>
</dbReference>
<feature type="transmembrane region" description="Helical" evidence="2">
    <location>
        <begin position="381"/>
        <end position="403"/>
    </location>
</feature>
<keyword evidence="2" id="KW-0472">Membrane</keyword>
<proteinExistence type="predicted"/>
<dbReference type="RefSeq" id="XP_015466905.1">
    <property type="nucleotide sequence ID" value="XM_015612281.1"/>
</dbReference>
<organism evidence="3 4">
    <name type="scientific">Debaryomyces fabryi</name>
    <dbReference type="NCBI Taxonomy" id="58627"/>
    <lineage>
        <taxon>Eukaryota</taxon>
        <taxon>Fungi</taxon>
        <taxon>Dikarya</taxon>
        <taxon>Ascomycota</taxon>
        <taxon>Saccharomycotina</taxon>
        <taxon>Pichiomycetes</taxon>
        <taxon>Debaryomycetaceae</taxon>
        <taxon>Debaryomyces</taxon>
    </lineage>
</organism>
<dbReference type="GO" id="GO:0006081">
    <property type="term" value="P:aldehyde metabolic process"/>
    <property type="evidence" value="ECO:0007669"/>
    <property type="project" value="InterPro"/>
</dbReference>
<accession>A0A0V1PX93</accession>
<keyword evidence="4" id="KW-1185">Reference proteome</keyword>
<dbReference type="GO" id="GO:0005737">
    <property type="term" value="C:cytoplasm"/>
    <property type="evidence" value="ECO:0007669"/>
    <property type="project" value="TreeGrafter"/>
</dbReference>
<dbReference type="InterPro" id="IPR012394">
    <property type="entry name" value="Aldehyde_DH_NAD(P)"/>
</dbReference>
<dbReference type="GeneID" id="26840461"/>
<dbReference type="EMBL" id="LMYN01000074">
    <property type="protein sequence ID" value="KSA00803.1"/>
    <property type="molecule type" value="Genomic_DNA"/>
</dbReference>
<dbReference type="AlphaFoldDB" id="A0A0V1PX93"/>
<dbReference type="Proteomes" id="UP000054251">
    <property type="component" value="Unassembled WGS sequence"/>
</dbReference>
<evidence type="ECO:0000256" key="2">
    <source>
        <dbReference type="SAM" id="Phobius"/>
    </source>
</evidence>
<evidence type="ECO:0000313" key="4">
    <source>
        <dbReference type="Proteomes" id="UP000054251"/>
    </source>
</evidence>
<evidence type="ECO:0008006" key="5">
    <source>
        <dbReference type="Google" id="ProtNLM"/>
    </source>
</evidence>
<dbReference type="InterPro" id="IPR016162">
    <property type="entry name" value="Ald_DH_N"/>
</dbReference>
<evidence type="ECO:0000313" key="3">
    <source>
        <dbReference type="EMBL" id="KSA00803.1"/>
    </source>
</evidence>
<dbReference type="PANTHER" id="PTHR43570">
    <property type="entry name" value="ALDEHYDE DEHYDROGENASE"/>
    <property type="match status" value="1"/>
</dbReference>
<name>A0A0V1PX93_9ASCO</name>
<dbReference type="GO" id="GO:0004029">
    <property type="term" value="F:aldehyde dehydrogenase (NAD+) activity"/>
    <property type="evidence" value="ECO:0007669"/>
    <property type="project" value="TreeGrafter"/>
</dbReference>
<dbReference type="OrthoDB" id="5596991at2759"/>
<keyword evidence="2" id="KW-1133">Transmembrane helix</keyword>
<protein>
    <recommendedName>
        <fullName evidence="5">Aldehyde dehydrogenase domain-containing protein</fullName>
    </recommendedName>
</protein>
<dbReference type="InterPro" id="IPR016161">
    <property type="entry name" value="Ald_DH/histidinol_DH"/>
</dbReference>
<comment type="caution">
    <text evidence="3">The sequence shown here is derived from an EMBL/GenBank/DDBJ whole genome shotgun (WGS) entry which is preliminary data.</text>
</comment>